<dbReference type="GO" id="GO:0009368">
    <property type="term" value="C:endopeptidase Clp complex"/>
    <property type="evidence" value="ECO:0007669"/>
    <property type="project" value="TreeGrafter"/>
</dbReference>
<dbReference type="PANTHER" id="PTHR10381">
    <property type="entry name" value="ATP-DEPENDENT CLP PROTEASE PROTEOLYTIC SUBUNIT"/>
    <property type="match status" value="1"/>
</dbReference>
<dbReference type="GO" id="GO:0004176">
    <property type="term" value="F:ATP-dependent peptidase activity"/>
    <property type="evidence" value="ECO:0007669"/>
    <property type="project" value="InterPro"/>
</dbReference>
<keyword evidence="3" id="KW-0378">Hydrolase</keyword>
<gene>
    <name evidence="4" type="ORF">MM415A01893_0014</name>
    <name evidence="5" type="ORF">MM415B04006_0014</name>
</gene>
<dbReference type="InterPro" id="IPR029045">
    <property type="entry name" value="ClpP/crotonase-like_dom_sf"/>
</dbReference>
<evidence type="ECO:0000313" key="4">
    <source>
        <dbReference type="EMBL" id="QJA74926.1"/>
    </source>
</evidence>
<evidence type="ECO:0000313" key="5">
    <source>
        <dbReference type="EMBL" id="QJA94079.1"/>
    </source>
</evidence>
<dbReference type="Gene3D" id="3.90.226.10">
    <property type="entry name" value="2-enoyl-CoA Hydratase, Chain A, domain 1"/>
    <property type="match status" value="1"/>
</dbReference>
<evidence type="ECO:0000256" key="1">
    <source>
        <dbReference type="ARBA" id="ARBA00007039"/>
    </source>
</evidence>
<sequence>MFMGCITVTPIKTVKPDPHELVVTVEGDRCLDKETIMELAAMPRKTMTVDNPELEFSRYCRTYEGKAYITILSISSYSIDDFWKDFLLLRLKGIKEATIYLNSPGGEAFQGMALSDEIRLAKKDISLTMECRGLIASAALPVLCSADYRIGSTGSFYMLHPAALTKWGFFTEGLKDLRSQTRMIEMLNERYALIVSERSHLSKEEVLKLMESDNWFTAEEALKMGLLDEIK</sequence>
<proteinExistence type="inferred from homology"/>
<protein>
    <submittedName>
        <fullName evidence="5">Putative protease</fullName>
    </submittedName>
</protein>
<dbReference type="PANTHER" id="PTHR10381:SF70">
    <property type="entry name" value="ATP-DEPENDENT CLP PROTEASE PROTEOLYTIC SUBUNIT"/>
    <property type="match status" value="1"/>
</dbReference>
<dbReference type="Pfam" id="PF00574">
    <property type="entry name" value="CLP_protease"/>
    <property type="match status" value="1"/>
</dbReference>
<dbReference type="InterPro" id="IPR001907">
    <property type="entry name" value="ClpP"/>
</dbReference>
<organism evidence="5">
    <name type="scientific">viral metagenome</name>
    <dbReference type="NCBI Taxonomy" id="1070528"/>
    <lineage>
        <taxon>unclassified sequences</taxon>
        <taxon>metagenomes</taxon>
        <taxon>organismal metagenomes</taxon>
    </lineage>
</organism>
<comment type="similarity">
    <text evidence="1">Belongs to the peptidase S14 family.</text>
</comment>
<dbReference type="GO" id="GO:0006515">
    <property type="term" value="P:protein quality control for misfolded or incompletely synthesized proteins"/>
    <property type="evidence" value="ECO:0007669"/>
    <property type="project" value="TreeGrafter"/>
</dbReference>
<accession>A0A6M3LI76</accession>
<evidence type="ECO:0000256" key="2">
    <source>
        <dbReference type="ARBA" id="ARBA00022490"/>
    </source>
</evidence>
<dbReference type="PRINTS" id="PR00127">
    <property type="entry name" value="CLPPROTEASEP"/>
</dbReference>
<dbReference type="EMBL" id="MT142129">
    <property type="protein sequence ID" value="QJA74926.1"/>
    <property type="molecule type" value="Genomic_DNA"/>
</dbReference>
<evidence type="ECO:0000256" key="3">
    <source>
        <dbReference type="ARBA" id="ARBA00022801"/>
    </source>
</evidence>
<dbReference type="GO" id="GO:0051117">
    <property type="term" value="F:ATPase binding"/>
    <property type="evidence" value="ECO:0007669"/>
    <property type="project" value="TreeGrafter"/>
</dbReference>
<dbReference type="AlphaFoldDB" id="A0A6M3LI76"/>
<keyword evidence="5" id="KW-0645">Protease</keyword>
<dbReference type="InterPro" id="IPR023562">
    <property type="entry name" value="ClpP/TepA"/>
</dbReference>
<dbReference type="SUPFAM" id="SSF52096">
    <property type="entry name" value="ClpP/crotonase"/>
    <property type="match status" value="1"/>
</dbReference>
<dbReference type="GO" id="GO:0004252">
    <property type="term" value="F:serine-type endopeptidase activity"/>
    <property type="evidence" value="ECO:0007669"/>
    <property type="project" value="InterPro"/>
</dbReference>
<name>A0A6M3LI76_9ZZZZ</name>
<reference evidence="5" key="1">
    <citation type="submission" date="2020-03" db="EMBL/GenBank/DDBJ databases">
        <title>The deep terrestrial virosphere.</title>
        <authorList>
            <person name="Holmfeldt K."/>
            <person name="Nilsson E."/>
            <person name="Simone D."/>
            <person name="Lopez-Fernandez M."/>
            <person name="Wu X."/>
            <person name="de Brujin I."/>
            <person name="Lundin D."/>
            <person name="Andersson A."/>
            <person name="Bertilsson S."/>
            <person name="Dopson M."/>
        </authorList>
    </citation>
    <scope>NUCLEOTIDE SEQUENCE</scope>
    <source>
        <strain evidence="4">MM415A01893</strain>
        <strain evidence="5">MM415B04006</strain>
    </source>
</reference>
<dbReference type="EMBL" id="MT143201">
    <property type="protein sequence ID" value="QJA94079.1"/>
    <property type="molecule type" value="Genomic_DNA"/>
</dbReference>
<keyword evidence="2" id="KW-0963">Cytoplasm</keyword>